<dbReference type="PANTHER" id="PTHR43162:SF1">
    <property type="entry name" value="PRESTALK A DIFFERENTIATION PROTEIN A"/>
    <property type="match status" value="1"/>
</dbReference>
<sequence>MYLVTGATGNIGGAVTAALTAQGLPVRALVRDPHRAHLPTGATPAVADLNDPDTLTPWLDGVEAAFMLPGYPDMPTLYARLRDAGVTHAVQLSGSSAGTGDTTNAVTAMMIDSETAARESGLTWTVLRPSAFMSNTLRWLPDLRTGDVVRAPWGDIALACIDAEDIAAVAVEAMRDDAHAGAVHRLTGPRALLPAEQLAIIGRVLGRPLRFEGLTLEETRAQLEATMPEKYMHAFWDFYVEGSLDESEVLPTVENLLGRPPRTFEQWAEAHAADFR</sequence>
<dbReference type="Proteomes" id="UP000681341">
    <property type="component" value="Unassembled WGS sequence"/>
</dbReference>
<evidence type="ECO:0000259" key="1">
    <source>
        <dbReference type="Pfam" id="PF05368"/>
    </source>
</evidence>
<dbReference type="InterPro" id="IPR008030">
    <property type="entry name" value="NmrA-like"/>
</dbReference>
<dbReference type="RefSeq" id="WP_208498486.1">
    <property type="nucleotide sequence ID" value="NZ_JAGFNP010000012.1"/>
</dbReference>
<feature type="domain" description="NmrA-like" evidence="1">
    <location>
        <begin position="3"/>
        <end position="235"/>
    </location>
</feature>
<evidence type="ECO:0000313" key="2">
    <source>
        <dbReference type="EMBL" id="MBO3734912.1"/>
    </source>
</evidence>
<name>A0ABS3UB25_9ACTN</name>
<keyword evidence="3" id="KW-1185">Reference proteome</keyword>
<dbReference type="SUPFAM" id="SSF51735">
    <property type="entry name" value="NAD(P)-binding Rossmann-fold domains"/>
    <property type="match status" value="1"/>
</dbReference>
<dbReference type="Gene3D" id="3.90.25.10">
    <property type="entry name" value="UDP-galactose 4-epimerase, domain 1"/>
    <property type="match status" value="1"/>
</dbReference>
<gene>
    <name evidence="2" type="ORF">J5V16_18950</name>
</gene>
<reference evidence="2 3" key="1">
    <citation type="submission" date="2021-03" db="EMBL/GenBank/DDBJ databases">
        <title>Glycomyces sp. nov., a novel actinomycete isolated from soil.</title>
        <authorList>
            <person name="Yang X."/>
            <person name="Xu X."/>
        </authorList>
    </citation>
    <scope>NUCLEOTIDE SEQUENCE [LARGE SCALE GENOMIC DNA]</scope>
    <source>
        <strain evidence="2 3">NEAU-S30</strain>
    </source>
</reference>
<protein>
    <submittedName>
        <fullName evidence="2">NAD(P)H-binding protein</fullName>
    </submittedName>
</protein>
<proteinExistence type="predicted"/>
<dbReference type="EMBL" id="JAGFNP010000012">
    <property type="protein sequence ID" value="MBO3734912.1"/>
    <property type="molecule type" value="Genomic_DNA"/>
</dbReference>
<accession>A0ABS3UB25</accession>
<organism evidence="2 3">
    <name type="scientific">Glycomyces niveus</name>
    <dbReference type="NCBI Taxonomy" id="2820287"/>
    <lineage>
        <taxon>Bacteria</taxon>
        <taxon>Bacillati</taxon>
        <taxon>Actinomycetota</taxon>
        <taxon>Actinomycetes</taxon>
        <taxon>Glycomycetales</taxon>
        <taxon>Glycomycetaceae</taxon>
        <taxon>Glycomyces</taxon>
    </lineage>
</organism>
<dbReference type="Pfam" id="PF05368">
    <property type="entry name" value="NmrA"/>
    <property type="match status" value="1"/>
</dbReference>
<dbReference type="InterPro" id="IPR036291">
    <property type="entry name" value="NAD(P)-bd_dom_sf"/>
</dbReference>
<evidence type="ECO:0000313" key="3">
    <source>
        <dbReference type="Proteomes" id="UP000681341"/>
    </source>
</evidence>
<dbReference type="InterPro" id="IPR051604">
    <property type="entry name" value="Ergot_Alk_Oxidoreductase"/>
</dbReference>
<comment type="caution">
    <text evidence="2">The sequence shown here is derived from an EMBL/GenBank/DDBJ whole genome shotgun (WGS) entry which is preliminary data.</text>
</comment>
<dbReference type="Gene3D" id="3.40.50.720">
    <property type="entry name" value="NAD(P)-binding Rossmann-like Domain"/>
    <property type="match status" value="1"/>
</dbReference>
<dbReference type="PANTHER" id="PTHR43162">
    <property type="match status" value="1"/>
</dbReference>